<reference evidence="2" key="1">
    <citation type="submission" date="2014-06" db="EMBL/GenBank/DDBJ databases">
        <title>Key roles for freshwater Actinobacteria revealed by deep metagenomic sequencing.</title>
        <authorList>
            <person name="Ghai R."/>
            <person name="Mizuno C.M."/>
            <person name="Picazo A."/>
            <person name="Camacho A."/>
            <person name="Rodriguez-Valera F."/>
        </authorList>
    </citation>
    <scope>NUCLEOTIDE SEQUENCE</scope>
</reference>
<gene>
    <name evidence="2" type="ORF">GM51_10435</name>
</gene>
<name>A0A094Q290_9ZZZZ</name>
<evidence type="ECO:0000256" key="1">
    <source>
        <dbReference type="SAM" id="Phobius"/>
    </source>
</evidence>
<keyword evidence="1" id="KW-0472">Membrane</keyword>
<dbReference type="EMBL" id="JNSL01000061">
    <property type="protein sequence ID" value="KGA17447.1"/>
    <property type="molecule type" value="Genomic_DNA"/>
</dbReference>
<organism evidence="2">
    <name type="scientific">freshwater metagenome</name>
    <dbReference type="NCBI Taxonomy" id="449393"/>
    <lineage>
        <taxon>unclassified sequences</taxon>
        <taxon>metagenomes</taxon>
        <taxon>ecological metagenomes</taxon>
    </lineage>
</organism>
<proteinExistence type="predicted"/>
<comment type="caution">
    <text evidence="2">The sequence shown here is derived from an EMBL/GenBank/DDBJ whole genome shotgun (WGS) entry which is preliminary data.</text>
</comment>
<feature type="transmembrane region" description="Helical" evidence="1">
    <location>
        <begin position="55"/>
        <end position="76"/>
    </location>
</feature>
<sequence>METLVMNMRWAGYLLIAIGLINWRYQNSFIVGAPLWMFGLVLIIGTYIAAVKKLLVTKLGASLVGIIILGLLITAFTV</sequence>
<evidence type="ECO:0000313" key="2">
    <source>
        <dbReference type="EMBL" id="KGA17447.1"/>
    </source>
</evidence>
<keyword evidence="1" id="KW-1133">Transmembrane helix</keyword>
<dbReference type="AlphaFoldDB" id="A0A094Q290"/>
<keyword evidence="1" id="KW-0812">Transmembrane</keyword>
<protein>
    <submittedName>
        <fullName evidence="2">Uncharacterized protein</fullName>
    </submittedName>
</protein>
<accession>A0A094Q290</accession>
<feature type="transmembrane region" description="Helical" evidence="1">
    <location>
        <begin position="29"/>
        <end position="48"/>
    </location>
</feature>